<reference evidence="6 7" key="1">
    <citation type="submission" date="2018-09" db="EMBL/GenBank/DDBJ databases">
        <title>Murine metabolic-syndrome-specific gut microbial biobank.</title>
        <authorList>
            <person name="Liu C."/>
        </authorList>
    </citation>
    <scope>NUCLEOTIDE SEQUENCE [LARGE SCALE GENOMIC DNA]</scope>
    <source>
        <strain evidence="6 7">C-30</strain>
    </source>
</reference>
<dbReference type="CDD" id="cd05466">
    <property type="entry name" value="PBP2_LTTR_substrate"/>
    <property type="match status" value="1"/>
</dbReference>
<organism evidence="6 7">
    <name type="scientific">Ligilactobacillus murinus</name>
    <dbReference type="NCBI Taxonomy" id="1622"/>
    <lineage>
        <taxon>Bacteria</taxon>
        <taxon>Bacillati</taxon>
        <taxon>Bacillota</taxon>
        <taxon>Bacilli</taxon>
        <taxon>Lactobacillales</taxon>
        <taxon>Lactobacillaceae</taxon>
        <taxon>Ligilactobacillus</taxon>
    </lineage>
</organism>
<dbReference type="Gene3D" id="1.10.10.10">
    <property type="entry name" value="Winged helix-like DNA-binding domain superfamily/Winged helix DNA-binding domain"/>
    <property type="match status" value="1"/>
</dbReference>
<evidence type="ECO:0000313" key="6">
    <source>
        <dbReference type="EMBL" id="RXV74817.1"/>
    </source>
</evidence>
<sequence length="299" mass="34675">MYNSLNVDLLYVFITVAKTKNISKSSKILSLSQPAISKKIHQLEEHFQVSLFVRSSRGVVLTSDGQNFYQQAIKVLHDFDSLYSVKKSDLNAQFDKLNIGVTNSATLLYPSFFSKLLFEQHQFILTNDLDELIEKFNYGSLDIIFINDFSENKLTTEHEKYTLYSEPYYVVYSQNNPYITSSDLSLTANELRRVKFILHPEYHFLIPQIRAAFQKAGLLVPEIRQVNCFDFIHYLLSCPQTNLTTILPKFLAKHYEQIFKTKLTSKKLALPKYYEISVISNGKYPLTALIQKLEQSKIY</sequence>
<dbReference type="SUPFAM" id="SSF53850">
    <property type="entry name" value="Periplasmic binding protein-like II"/>
    <property type="match status" value="1"/>
</dbReference>
<dbReference type="EMBL" id="QZFR01000018">
    <property type="protein sequence ID" value="RXV74817.1"/>
    <property type="molecule type" value="Genomic_DNA"/>
</dbReference>
<comment type="caution">
    <text evidence="6">The sequence shown here is derived from an EMBL/GenBank/DDBJ whole genome shotgun (WGS) entry which is preliminary data.</text>
</comment>
<keyword evidence="3" id="KW-0238">DNA-binding</keyword>
<dbReference type="FunFam" id="1.10.10.10:FF:000001">
    <property type="entry name" value="LysR family transcriptional regulator"/>
    <property type="match status" value="1"/>
</dbReference>
<dbReference type="PANTHER" id="PTHR30126">
    <property type="entry name" value="HTH-TYPE TRANSCRIPTIONAL REGULATOR"/>
    <property type="match status" value="1"/>
</dbReference>
<protein>
    <submittedName>
        <fullName evidence="6">LysR family transcriptional regulator</fullName>
    </submittedName>
</protein>
<name>A0A4Q2AZE7_9LACO</name>
<evidence type="ECO:0000256" key="2">
    <source>
        <dbReference type="ARBA" id="ARBA00023015"/>
    </source>
</evidence>
<dbReference type="RefSeq" id="WP_119448413.1">
    <property type="nucleotide sequence ID" value="NZ_QWMU01000060.1"/>
</dbReference>
<dbReference type="GO" id="GO:0003700">
    <property type="term" value="F:DNA-binding transcription factor activity"/>
    <property type="evidence" value="ECO:0007669"/>
    <property type="project" value="InterPro"/>
</dbReference>
<dbReference type="Pfam" id="PF00126">
    <property type="entry name" value="HTH_1"/>
    <property type="match status" value="1"/>
</dbReference>
<dbReference type="SUPFAM" id="SSF46785">
    <property type="entry name" value="Winged helix' DNA-binding domain"/>
    <property type="match status" value="1"/>
</dbReference>
<proteinExistence type="inferred from homology"/>
<dbReference type="GO" id="GO:0000976">
    <property type="term" value="F:transcription cis-regulatory region binding"/>
    <property type="evidence" value="ECO:0007669"/>
    <property type="project" value="TreeGrafter"/>
</dbReference>
<feature type="domain" description="HTH lysR-type" evidence="5">
    <location>
        <begin position="5"/>
        <end position="62"/>
    </location>
</feature>
<evidence type="ECO:0000256" key="1">
    <source>
        <dbReference type="ARBA" id="ARBA00009437"/>
    </source>
</evidence>
<keyword evidence="2" id="KW-0805">Transcription regulation</keyword>
<dbReference type="AlphaFoldDB" id="A0A4Q2AZE7"/>
<evidence type="ECO:0000256" key="4">
    <source>
        <dbReference type="ARBA" id="ARBA00023163"/>
    </source>
</evidence>
<gene>
    <name evidence="6" type="ORF">D6C19_03810</name>
</gene>
<accession>A0A4Q2AZE7</accession>
<dbReference type="InterPro" id="IPR036388">
    <property type="entry name" value="WH-like_DNA-bd_sf"/>
</dbReference>
<comment type="similarity">
    <text evidence="1">Belongs to the LysR transcriptional regulatory family.</text>
</comment>
<evidence type="ECO:0000259" key="5">
    <source>
        <dbReference type="PROSITE" id="PS50931"/>
    </source>
</evidence>
<dbReference type="Proteomes" id="UP000289316">
    <property type="component" value="Unassembled WGS sequence"/>
</dbReference>
<dbReference type="InterPro" id="IPR000847">
    <property type="entry name" value="LysR_HTH_N"/>
</dbReference>
<dbReference type="PROSITE" id="PS50931">
    <property type="entry name" value="HTH_LYSR"/>
    <property type="match status" value="1"/>
</dbReference>
<keyword evidence="4" id="KW-0804">Transcription</keyword>
<dbReference type="OrthoDB" id="9803735at2"/>
<evidence type="ECO:0000313" key="7">
    <source>
        <dbReference type="Proteomes" id="UP000289316"/>
    </source>
</evidence>
<dbReference type="Gene3D" id="3.40.190.290">
    <property type="match status" value="1"/>
</dbReference>
<dbReference type="InterPro" id="IPR036390">
    <property type="entry name" value="WH_DNA-bd_sf"/>
</dbReference>
<evidence type="ECO:0000256" key="3">
    <source>
        <dbReference type="ARBA" id="ARBA00023125"/>
    </source>
</evidence>
<dbReference type="PANTHER" id="PTHR30126:SF40">
    <property type="entry name" value="HTH-TYPE TRANSCRIPTIONAL REGULATOR GLTR"/>
    <property type="match status" value="1"/>
</dbReference>
<dbReference type="PRINTS" id="PR00039">
    <property type="entry name" value="HTHLYSR"/>
</dbReference>